<organism evidence="14">
    <name type="scientific">Timema bartmani</name>
    <dbReference type="NCBI Taxonomy" id="61472"/>
    <lineage>
        <taxon>Eukaryota</taxon>
        <taxon>Metazoa</taxon>
        <taxon>Ecdysozoa</taxon>
        <taxon>Arthropoda</taxon>
        <taxon>Hexapoda</taxon>
        <taxon>Insecta</taxon>
        <taxon>Pterygota</taxon>
        <taxon>Neoptera</taxon>
        <taxon>Polyneoptera</taxon>
        <taxon>Phasmatodea</taxon>
        <taxon>Timematodea</taxon>
        <taxon>Timematoidea</taxon>
        <taxon>Timematidae</taxon>
        <taxon>Timema</taxon>
    </lineage>
</organism>
<dbReference type="GO" id="GO:0001228">
    <property type="term" value="F:DNA-binding transcription activator activity, RNA polymerase II-specific"/>
    <property type="evidence" value="ECO:0007669"/>
    <property type="project" value="InterPro"/>
</dbReference>
<evidence type="ECO:0000256" key="6">
    <source>
        <dbReference type="ARBA" id="ARBA00023159"/>
    </source>
</evidence>
<dbReference type="GO" id="GO:0046982">
    <property type="term" value="F:protein heterodimerization activity"/>
    <property type="evidence" value="ECO:0007669"/>
    <property type="project" value="InterPro"/>
</dbReference>
<dbReference type="CDD" id="cd22907">
    <property type="entry name" value="HFD_NFYB"/>
    <property type="match status" value="1"/>
</dbReference>
<protein>
    <recommendedName>
        <fullName evidence="3">Nuclear transcription factor Y subunit beta</fullName>
    </recommendedName>
    <alternativeName>
        <fullName evidence="10">CAAT box DNA-binding protein subunit B</fullName>
    </alternativeName>
    <alternativeName>
        <fullName evidence="11">Nuclear transcription factor Y subunit B</fullName>
    </alternativeName>
</protein>
<feature type="domain" description="Transcription factor CBF/NF-Y/archaeal histone" evidence="13">
    <location>
        <begin position="80"/>
        <end position="144"/>
    </location>
</feature>
<dbReference type="InterPro" id="IPR003956">
    <property type="entry name" value="Transcrpt_fac_NFYB/HAP3_CS"/>
</dbReference>
<evidence type="ECO:0000256" key="2">
    <source>
        <dbReference type="ARBA" id="ARBA00009053"/>
    </source>
</evidence>
<dbReference type="GO" id="GO:0000978">
    <property type="term" value="F:RNA polymerase II cis-regulatory region sequence-specific DNA binding"/>
    <property type="evidence" value="ECO:0007669"/>
    <property type="project" value="TreeGrafter"/>
</dbReference>
<dbReference type="Gene3D" id="1.10.20.10">
    <property type="entry name" value="Histone, subunit A"/>
    <property type="match status" value="1"/>
</dbReference>
<dbReference type="GO" id="GO:0016602">
    <property type="term" value="C:CCAAT-binding factor complex"/>
    <property type="evidence" value="ECO:0007669"/>
    <property type="project" value="InterPro"/>
</dbReference>
<accession>A0A7R9EUS1</accession>
<evidence type="ECO:0000313" key="14">
    <source>
        <dbReference type="EMBL" id="CAD7441824.1"/>
    </source>
</evidence>
<evidence type="ECO:0000256" key="5">
    <source>
        <dbReference type="ARBA" id="ARBA00023125"/>
    </source>
</evidence>
<dbReference type="PROSITE" id="PS00685">
    <property type="entry name" value="NFYB_HAP3"/>
    <property type="match status" value="1"/>
</dbReference>
<keyword evidence="4" id="KW-0805">Transcription regulation</keyword>
<dbReference type="PANTHER" id="PTHR11064:SF9">
    <property type="entry name" value="NUCLEAR TRANSCRIPTION FACTOR Y SUBUNIT BETA"/>
    <property type="match status" value="1"/>
</dbReference>
<evidence type="ECO:0000256" key="3">
    <source>
        <dbReference type="ARBA" id="ARBA00015277"/>
    </source>
</evidence>
<evidence type="ECO:0000256" key="8">
    <source>
        <dbReference type="ARBA" id="ARBA00023242"/>
    </source>
</evidence>
<evidence type="ECO:0000256" key="12">
    <source>
        <dbReference type="SAM" id="MobiDB-lite"/>
    </source>
</evidence>
<dbReference type="FunFam" id="1.10.20.10:FF:000110">
    <property type="entry name" value="Nuclear factor Y, subunit B1"/>
    <property type="match status" value="1"/>
</dbReference>
<evidence type="ECO:0000256" key="10">
    <source>
        <dbReference type="ARBA" id="ARBA00029965"/>
    </source>
</evidence>
<name>A0A7R9EUS1_9NEOP</name>
<dbReference type="InterPro" id="IPR009072">
    <property type="entry name" value="Histone-fold"/>
</dbReference>
<keyword evidence="5" id="KW-0238">DNA-binding</keyword>
<evidence type="ECO:0000256" key="11">
    <source>
        <dbReference type="ARBA" id="ARBA00031126"/>
    </source>
</evidence>
<dbReference type="PRINTS" id="PR00615">
    <property type="entry name" value="CCAATSUBUNTA"/>
</dbReference>
<evidence type="ECO:0000256" key="4">
    <source>
        <dbReference type="ARBA" id="ARBA00023015"/>
    </source>
</evidence>
<evidence type="ECO:0000259" key="13">
    <source>
        <dbReference type="Pfam" id="PF00808"/>
    </source>
</evidence>
<dbReference type="EMBL" id="OD565456">
    <property type="protein sequence ID" value="CAD7441824.1"/>
    <property type="molecule type" value="Genomic_DNA"/>
</dbReference>
<dbReference type="AlphaFoldDB" id="A0A7R9EUS1"/>
<reference evidence="14" key="1">
    <citation type="submission" date="2020-11" db="EMBL/GenBank/DDBJ databases">
        <authorList>
            <person name="Tran Van P."/>
        </authorList>
    </citation>
    <scope>NUCLEOTIDE SEQUENCE</scope>
</reference>
<keyword evidence="7" id="KW-0804">Transcription</keyword>
<evidence type="ECO:0000256" key="9">
    <source>
        <dbReference type="ARBA" id="ARBA00025263"/>
    </source>
</evidence>
<comment type="function">
    <text evidence="9">Component of the sequence-specific heterotrimeric transcription factor (NF-Y) which specifically recognizes a 5'-CCAAT-3' box motif found in the promoters of its target genes. NF-Y can function as both an activator and a repressor, depending on its interacting cofactors.</text>
</comment>
<sequence length="224" mass="24847">MVEELGRLNLEEVNPHLRGGRVENHLGKTAPSSPDRDSNLDLPVLNDADADAALTAENTDDSNQGGGDKSGYMLREQDRFLPIANIAKIMKRGIPEPGKIAKDARECVQECVSEFISFITSEASDRCHMEKRKTINGEDILFAMTTLGFDNYVEPLKLFLQKYREATKGDKPLSAPDMYVDDDMADDSLNAQALAGNILMSDQNGQTETVIYTYPDQIQQFQLA</sequence>
<comment type="similarity">
    <text evidence="2">Belongs to the NFYB/HAP3 subunit family.</text>
</comment>
<dbReference type="PANTHER" id="PTHR11064">
    <property type="entry name" value="CCAAT-BINDING TRANSCRIPTION FACTOR-RELATED"/>
    <property type="match status" value="1"/>
</dbReference>
<keyword evidence="6" id="KW-0010">Activator</keyword>
<dbReference type="InterPro" id="IPR027113">
    <property type="entry name" value="Transc_fact_NFYB/HAP3"/>
</dbReference>
<evidence type="ECO:0000256" key="1">
    <source>
        <dbReference type="ARBA" id="ARBA00004123"/>
    </source>
</evidence>
<evidence type="ECO:0000256" key="7">
    <source>
        <dbReference type="ARBA" id="ARBA00023163"/>
    </source>
</evidence>
<feature type="region of interest" description="Disordered" evidence="12">
    <location>
        <begin position="19"/>
        <end position="43"/>
    </location>
</feature>
<gene>
    <name evidence="14" type="ORF">TBIB3V08_LOCUS4275</name>
</gene>
<dbReference type="SUPFAM" id="SSF47113">
    <property type="entry name" value="Histone-fold"/>
    <property type="match status" value="1"/>
</dbReference>
<proteinExistence type="inferred from homology"/>
<dbReference type="Pfam" id="PF00808">
    <property type="entry name" value="CBFD_NFYB_HMF"/>
    <property type="match status" value="1"/>
</dbReference>
<dbReference type="InterPro" id="IPR003958">
    <property type="entry name" value="CBFA_NFYB_domain"/>
</dbReference>
<comment type="subcellular location">
    <subcellularLocation>
        <location evidence="1">Nucleus</location>
    </subcellularLocation>
</comment>
<keyword evidence="8" id="KW-0539">Nucleus</keyword>